<dbReference type="PROSITE" id="PS50110">
    <property type="entry name" value="RESPONSE_REGULATORY"/>
    <property type="match status" value="1"/>
</dbReference>
<organism evidence="4 5">
    <name type="scientific">Roseivirga pacifica</name>
    <dbReference type="NCBI Taxonomy" id="1267423"/>
    <lineage>
        <taxon>Bacteria</taxon>
        <taxon>Pseudomonadati</taxon>
        <taxon>Bacteroidota</taxon>
        <taxon>Cytophagia</taxon>
        <taxon>Cytophagales</taxon>
        <taxon>Roseivirgaceae</taxon>
        <taxon>Roseivirga</taxon>
    </lineage>
</organism>
<dbReference type="InterPro" id="IPR050595">
    <property type="entry name" value="Bact_response_regulator"/>
</dbReference>
<feature type="modified residue" description="4-aspartylphosphate" evidence="2">
    <location>
        <position position="59"/>
    </location>
</feature>
<dbReference type="Pfam" id="PF00072">
    <property type="entry name" value="Response_reg"/>
    <property type="match status" value="1"/>
</dbReference>
<protein>
    <submittedName>
        <fullName evidence="4">Two-component system, NtrC family, nitrogen regulation response regulator NtrX</fullName>
    </submittedName>
</protein>
<evidence type="ECO:0000256" key="1">
    <source>
        <dbReference type="ARBA" id="ARBA00022553"/>
    </source>
</evidence>
<keyword evidence="1 2" id="KW-0597">Phosphoprotein</keyword>
<dbReference type="PANTHER" id="PTHR44591:SF3">
    <property type="entry name" value="RESPONSE REGULATORY DOMAIN-CONTAINING PROTEIN"/>
    <property type="match status" value="1"/>
</dbReference>
<accession>A0A1I0QUM5</accession>
<dbReference type="GeneID" id="99987407"/>
<dbReference type="RefSeq" id="WP_090259104.1">
    <property type="nucleotide sequence ID" value="NZ_FOIR01000002.1"/>
</dbReference>
<evidence type="ECO:0000313" key="4">
    <source>
        <dbReference type="EMBL" id="SEW31097.1"/>
    </source>
</evidence>
<evidence type="ECO:0000256" key="2">
    <source>
        <dbReference type="PROSITE-ProRule" id="PRU00169"/>
    </source>
</evidence>
<dbReference type="STRING" id="1267423.SAMN05216290_2716"/>
<gene>
    <name evidence="4" type="ORF">SAMN05216290_2716</name>
</gene>
<proteinExistence type="predicted"/>
<sequence length="130" mass="14451">MRDQNNLSARILIVDDNPLCIKILSRLCSKWGFETVTANNSQQALDALSTTSIDLVVSDIYIPGMDGLLLSKKIKEVNPSTPLILTSGFEAQEIESKNVAKRPFIQKPYTPSEMHELIVNQLHGKVRKSA</sequence>
<dbReference type="PANTHER" id="PTHR44591">
    <property type="entry name" value="STRESS RESPONSE REGULATOR PROTEIN 1"/>
    <property type="match status" value="1"/>
</dbReference>
<dbReference type="CDD" id="cd00156">
    <property type="entry name" value="REC"/>
    <property type="match status" value="1"/>
</dbReference>
<reference evidence="5" key="1">
    <citation type="submission" date="2016-10" db="EMBL/GenBank/DDBJ databases">
        <authorList>
            <person name="Varghese N."/>
            <person name="Submissions S."/>
        </authorList>
    </citation>
    <scope>NUCLEOTIDE SEQUENCE [LARGE SCALE GENOMIC DNA]</scope>
    <source>
        <strain evidence="5">CGMCC 1.12402</strain>
    </source>
</reference>
<evidence type="ECO:0000259" key="3">
    <source>
        <dbReference type="PROSITE" id="PS50110"/>
    </source>
</evidence>
<dbReference type="SMART" id="SM00448">
    <property type="entry name" value="REC"/>
    <property type="match status" value="1"/>
</dbReference>
<dbReference type="GO" id="GO:0000160">
    <property type="term" value="P:phosphorelay signal transduction system"/>
    <property type="evidence" value="ECO:0007669"/>
    <property type="project" value="InterPro"/>
</dbReference>
<dbReference type="SUPFAM" id="SSF52172">
    <property type="entry name" value="CheY-like"/>
    <property type="match status" value="1"/>
</dbReference>
<dbReference type="Proteomes" id="UP000199437">
    <property type="component" value="Unassembled WGS sequence"/>
</dbReference>
<dbReference type="AlphaFoldDB" id="A0A1I0QUM5"/>
<dbReference type="Gene3D" id="3.40.50.2300">
    <property type="match status" value="1"/>
</dbReference>
<keyword evidence="5" id="KW-1185">Reference proteome</keyword>
<feature type="domain" description="Response regulatory" evidence="3">
    <location>
        <begin position="10"/>
        <end position="122"/>
    </location>
</feature>
<name>A0A1I0QUM5_9BACT</name>
<dbReference type="OrthoDB" id="9797341at2"/>
<dbReference type="EMBL" id="FOIR01000002">
    <property type="protein sequence ID" value="SEW31097.1"/>
    <property type="molecule type" value="Genomic_DNA"/>
</dbReference>
<evidence type="ECO:0000313" key="5">
    <source>
        <dbReference type="Proteomes" id="UP000199437"/>
    </source>
</evidence>
<dbReference type="InterPro" id="IPR011006">
    <property type="entry name" value="CheY-like_superfamily"/>
</dbReference>
<dbReference type="InterPro" id="IPR001789">
    <property type="entry name" value="Sig_transdc_resp-reg_receiver"/>
</dbReference>